<evidence type="ECO:0000256" key="1">
    <source>
        <dbReference type="ARBA" id="ARBA00004741"/>
    </source>
</evidence>
<dbReference type="InterPro" id="IPR045865">
    <property type="entry name" value="ACT-like_dom_sf"/>
</dbReference>
<name>A0AAN7T5C7_9EURO</name>
<dbReference type="InterPro" id="IPR002912">
    <property type="entry name" value="ACT_dom"/>
</dbReference>
<dbReference type="PANTHER" id="PTHR21022">
    <property type="entry name" value="PREPHENATE DEHYDRATASE P PROTEIN"/>
    <property type="match status" value="1"/>
</dbReference>
<dbReference type="Proteomes" id="UP001309876">
    <property type="component" value="Unassembled WGS sequence"/>
</dbReference>
<dbReference type="GO" id="GO:0009094">
    <property type="term" value="P:L-phenylalanine biosynthetic process"/>
    <property type="evidence" value="ECO:0007669"/>
    <property type="project" value="UniProtKB-KW"/>
</dbReference>
<feature type="domain" description="ACT" evidence="9">
    <location>
        <begin position="290"/>
        <end position="392"/>
    </location>
</feature>
<keyword evidence="5" id="KW-0584">Phenylalanine biosynthesis</keyword>
<evidence type="ECO:0000256" key="5">
    <source>
        <dbReference type="ARBA" id="ARBA00023222"/>
    </source>
</evidence>
<dbReference type="PROSITE" id="PS51171">
    <property type="entry name" value="PREPHENATE_DEHYDR_3"/>
    <property type="match status" value="1"/>
</dbReference>
<reference evidence="10 11" key="1">
    <citation type="submission" date="2023-08" db="EMBL/GenBank/DDBJ databases">
        <title>Black Yeasts Isolated from many extreme environments.</title>
        <authorList>
            <person name="Coleine C."/>
            <person name="Stajich J.E."/>
            <person name="Selbmann L."/>
        </authorList>
    </citation>
    <scope>NUCLEOTIDE SEQUENCE [LARGE SCALE GENOMIC DNA]</scope>
    <source>
        <strain evidence="10 11">CCFEE 5910</strain>
    </source>
</reference>
<evidence type="ECO:0000256" key="2">
    <source>
        <dbReference type="ARBA" id="ARBA00013147"/>
    </source>
</evidence>
<gene>
    <name evidence="10" type="primary">PHA2</name>
    <name evidence="10" type="ORF">LTR05_000985</name>
</gene>
<dbReference type="PANTHER" id="PTHR21022:SF19">
    <property type="entry name" value="PREPHENATE DEHYDRATASE-RELATED"/>
    <property type="match status" value="1"/>
</dbReference>
<dbReference type="Pfam" id="PF00800">
    <property type="entry name" value="PDT"/>
    <property type="match status" value="2"/>
</dbReference>
<dbReference type="GO" id="GO:0004664">
    <property type="term" value="F:prephenate dehydratase activity"/>
    <property type="evidence" value="ECO:0007669"/>
    <property type="project" value="UniProtKB-EC"/>
</dbReference>
<protein>
    <recommendedName>
        <fullName evidence="2">prephenate dehydratase</fullName>
        <ecNumber evidence="2">4.2.1.51</ecNumber>
    </recommendedName>
</protein>
<dbReference type="PROSITE" id="PS51671">
    <property type="entry name" value="ACT"/>
    <property type="match status" value="1"/>
</dbReference>
<evidence type="ECO:0000256" key="7">
    <source>
        <dbReference type="SAM" id="MobiDB-lite"/>
    </source>
</evidence>
<evidence type="ECO:0000256" key="6">
    <source>
        <dbReference type="ARBA" id="ARBA00023239"/>
    </source>
</evidence>
<dbReference type="Gene3D" id="3.30.70.260">
    <property type="match status" value="1"/>
</dbReference>
<keyword evidence="3" id="KW-0028">Amino-acid biosynthesis</keyword>
<comment type="pathway">
    <text evidence="1">Amino-acid biosynthesis; L-phenylalanine biosynthesis; phenylpyruvate from prephenate: step 1/1.</text>
</comment>
<dbReference type="InterPro" id="IPR008242">
    <property type="entry name" value="Chor_mutase/pphenate_deHydtase"/>
</dbReference>
<feature type="compositionally biased region" description="Polar residues" evidence="7">
    <location>
        <begin position="145"/>
        <end position="166"/>
    </location>
</feature>
<dbReference type="InterPro" id="IPR001086">
    <property type="entry name" value="Preph_deHydtase"/>
</dbReference>
<proteinExistence type="predicted"/>
<keyword evidence="11" id="KW-1185">Reference proteome</keyword>
<sequence length="396" mass="43451">MVSGETNGQRPAQQRTAYLGPEASFSHQAAVEALPHTVPIPLPSFKAILQGIQDSGDEAADAYDYAVLPVENSTNGSVVQALDLVAQCGLTSAYSDVEVIDEYYLEVHHNLFVSRIWAEQKLDQEDFAALPIDIEQATKQDTKQQLHNGSSTSEVPSNPSPMNGLNNVLEKLETKTLHTHPQVWGQCNNILSTYLPPGNVDRVDMSSTSAAAAFIADSSHSSQDGLAAISSSLAGAKHANDLVCIARNIEDEPGENTTRFLVLKNRKRSQACLPLHEKLQQGSIQIKSLWAFTIAHFVPGTLATTLSVFAKHNFNLSAIQSRPRPKQKILGGEQGHVTSKRSQDNNWRYIFFVECLHQRDAALMNQGDEELGKLLKELESVTEQISLLGSWKDRLC</sequence>
<dbReference type="PIRSF" id="PIRSF001500">
    <property type="entry name" value="Chor_mut_pdt_Ppr"/>
    <property type="match status" value="1"/>
</dbReference>
<evidence type="ECO:0000313" key="11">
    <source>
        <dbReference type="Proteomes" id="UP001309876"/>
    </source>
</evidence>
<evidence type="ECO:0000256" key="3">
    <source>
        <dbReference type="ARBA" id="ARBA00022605"/>
    </source>
</evidence>
<feature type="domain" description="Prephenate dehydratase" evidence="8">
    <location>
        <begin position="15"/>
        <end position="264"/>
    </location>
</feature>
<dbReference type="CDD" id="cd04905">
    <property type="entry name" value="ACT_CM-PDT"/>
    <property type="match status" value="1"/>
</dbReference>
<organism evidence="10 11">
    <name type="scientific">Lithohypha guttulata</name>
    <dbReference type="NCBI Taxonomy" id="1690604"/>
    <lineage>
        <taxon>Eukaryota</taxon>
        <taxon>Fungi</taxon>
        <taxon>Dikarya</taxon>
        <taxon>Ascomycota</taxon>
        <taxon>Pezizomycotina</taxon>
        <taxon>Eurotiomycetes</taxon>
        <taxon>Chaetothyriomycetidae</taxon>
        <taxon>Chaetothyriales</taxon>
        <taxon>Trichomeriaceae</taxon>
        <taxon>Lithohypha</taxon>
    </lineage>
</organism>
<evidence type="ECO:0000259" key="8">
    <source>
        <dbReference type="PROSITE" id="PS51171"/>
    </source>
</evidence>
<feature type="region of interest" description="Disordered" evidence="7">
    <location>
        <begin position="139"/>
        <end position="166"/>
    </location>
</feature>
<keyword evidence="6 10" id="KW-0456">Lyase</keyword>
<dbReference type="EC" id="4.2.1.51" evidence="2"/>
<dbReference type="GO" id="GO:0005737">
    <property type="term" value="C:cytoplasm"/>
    <property type="evidence" value="ECO:0007669"/>
    <property type="project" value="TreeGrafter"/>
</dbReference>
<dbReference type="SUPFAM" id="SSF53850">
    <property type="entry name" value="Periplasmic binding protein-like II"/>
    <property type="match status" value="2"/>
</dbReference>
<evidence type="ECO:0000313" key="10">
    <source>
        <dbReference type="EMBL" id="KAK5090808.1"/>
    </source>
</evidence>
<accession>A0AAN7T5C7</accession>
<keyword evidence="4" id="KW-0057">Aromatic amino acid biosynthesis</keyword>
<dbReference type="AlphaFoldDB" id="A0AAN7T5C7"/>
<evidence type="ECO:0000259" key="9">
    <source>
        <dbReference type="PROSITE" id="PS51671"/>
    </source>
</evidence>
<dbReference type="Gene3D" id="3.40.190.10">
    <property type="entry name" value="Periplasmic binding protein-like II"/>
    <property type="match status" value="2"/>
</dbReference>
<comment type="caution">
    <text evidence="10">The sequence shown here is derived from an EMBL/GenBank/DDBJ whole genome shotgun (WGS) entry which is preliminary data.</text>
</comment>
<dbReference type="EMBL" id="JAVRRJ010000001">
    <property type="protein sequence ID" value="KAK5090808.1"/>
    <property type="molecule type" value="Genomic_DNA"/>
</dbReference>
<evidence type="ECO:0000256" key="4">
    <source>
        <dbReference type="ARBA" id="ARBA00023141"/>
    </source>
</evidence>
<dbReference type="SUPFAM" id="SSF55021">
    <property type="entry name" value="ACT-like"/>
    <property type="match status" value="1"/>
</dbReference>